<reference evidence="6" key="1">
    <citation type="submission" date="2015-07" db="EMBL/GenBank/DDBJ databases">
        <title>Draft genome sequence of a Pseudoalteromonas rubra strain, OCN096, isolated from Kaneohe Bay, Oahu, Hawaii.</title>
        <authorList>
            <person name="Beurmann S."/>
            <person name="Ushijima B."/>
            <person name="Belcaid M."/>
            <person name="Callahan S.M."/>
            <person name="Aeby G.S."/>
        </authorList>
    </citation>
    <scope>NUCLEOTIDE SEQUENCE [LARGE SCALE GENOMIC DNA]</scope>
    <source>
        <strain evidence="6">OCN096</strain>
    </source>
</reference>
<dbReference type="Pfam" id="PF12833">
    <property type="entry name" value="HTH_18"/>
    <property type="match status" value="1"/>
</dbReference>
<dbReference type="PATRIC" id="fig|43658.6.peg.1482"/>
<evidence type="ECO:0000256" key="2">
    <source>
        <dbReference type="ARBA" id="ARBA00023125"/>
    </source>
</evidence>
<dbReference type="PROSITE" id="PS01124">
    <property type="entry name" value="HTH_ARAC_FAMILY_2"/>
    <property type="match status" value="1"/>
</dbReference>
<dbReference type="GO" id="GO:0003700">
    <property type="term" value="F:DNA-binding transcription factor activity"/>
    <property type="evidence" value="ECO:0007669"/>
    <property type="project" value="InterPro"/>
</dbReference>
<dbReference type="EMBL" id="LFZX01000034">
    <property type="protein sequence ID" value="KNC68132.1"/>
    <property type="molecule type" value="Genomic_DNA"/>
</dbReference>
<organism evidence="5 6">
    <name type="scientific">Pseudoalteromonas rubra</name>
    <dbReference type="NCBI Taxonomy" id="43658"/>
    <lineage>
        <taxon>Bacteria</taxon>
        <taxon>Pseudomonadati</taxon>
        <taxon>Pseudomonadota</taxon>
        <taxon>Gammaproteobacteria</taxon>
        <taxon>Alteromonadales</taxon>
        <taxon>Pseudoalteromonadaceae</taxon>
        <taxon>Pseudoalteromonas</taxon>
    </lineage>
</organism>
<dbReference type="PANTHER" id="PTHR46796">
    <property type="entry name" value="HTH-TYPE TRANSCRIPTIONAL ACTIVATOR RHAS-RELATED"/>
    <property type="match status" value="1"/>
</dbReference>
<dbReference type="PANTHER" id="PTHR46796:SF7">
    <property type="entry name" value="ARAC FAMILY TRANSCRIPTIONAL REGULATOR"/>
    <property type="match status" value="1"/>
</dbReference>
<dbReference type="InterPro" id="IPR037923">
    <property type="entry name" value="HTH-like"/>
</dbReference>
<evidence type="ECO:0000313" key="6">
    <source>
        <dbReference type="Proteomes" id="UP000036850"/>
    </source>
</evidence>
<comment type="caution">
    <text evidence="5">The sequence shown here is derived from an EMBL/GenBank/DDBJ whole genome shotgun (WGS) entry which is preliminary data.</text>
</comment>
<accession>A0A0L0EUI0</accession>
<dbReference type="InterPro" id="IPR018060">
    <property type="entry name" value="HTH_AraC"/>
</dbReference>
<evidence type="ECO:0000313" key="5">
    <source>
        <dbReference type="EMBL" id="KNC68132.1"/>
    </source>
</evidence>
<gene>
    <name evidence="5" type="ORF">AC626_06565</name>
</gene>
<dbReference type="SUPFAM" id="SSF51215">
    <property type="entry name" value="Regulatory protein AraC"/>
    <property type="match status" value="1"/>
</dbReference>
<dbReference type="SMART" id="SM00342">
    <property type="entry name" value="HTH_ARAC"/>
    <property type="match status" value="1"/>
</dbReference>
<evidence type="ECO:0000256" key="1">
    <source>
        <dbReference type="ARBA" id="ARBA00023015"/>
    </source>
</evidence>
<dbReference type="InterPro" id="IPR050204">
    <property type="entry name" value="AraC_XylS_family_regulators"/>
</dbReference>
<keyword evidence="1" id="KW-0805">Transcription regulation</keyword>
<dbReference type="Pfam" id="PF12852">
    <property type="entry name" value="Cupin_6"/>
    <property type="match status" value="1"/>
</dbReference>
<protein>
    <recommendedName>
        <fullName evidence="4">HTH araC/xylS-type domain-containing protein</fullName>
    </recommendedName>
</protein>
<dbReference type="Gene3D" id="1.10.10.60">
    <property type="entry name" value="Homeodomain-like"/>
    <property type="match status" value="2"/>
</dbReference>
<evidence type="ECO:0000259" key="4">
    <source>
        <dbReference type="PROSITE" id="PS01124"/>
    </source>
</evidence>
<dbReference type="AlphaFoldDB" id="A0A0L0EUI0"/>
<keyword evidence="2" id="KW-0238">DNA-binding</keyword>
<feature type="domain" description="HTH araC/xylS-type" evidence="4">
    <location>
        <begin position="207"/>
        <end position="305"/>
    </location>
</feature>
<dbReference type="Proteomes" id="UP000036850">
    <property type="component" value="Unassembled WGS sequence"/>
</dbReference>
<evidence type="ECO:0000256" key="3">
    <source>
        <dbReference type="ARBA" id="ARBA00023163"/>
    </source>
</evidence>
<sequence length="312" mass="34087">MQQVDPLSLFISHLSPRCEVFSHIQLSAPWGIAEQKQDVCCFSYVKAGYCVVELDSGQSVSLRAGQLLLLPYGTAHKLMSASGVHCVSSQILFSSHLSGLAQHPVLGGAGASCEMMCGCFVFAPIQYWGGDGLSNALPELIVLQAPEQSKLATLLSWIYEENATPAAGQHLAQKGLLELLLLEVLRHLDTAEIFPGWLQALHDRALAPVILAIQAQAKKDWCIDELARLAAMSKSAFSARFKQVTGLSPLSFVRQWRCQVAATLLVSGNLPLKSIAAAVGFQSADVLIRNFRQFHHMTPRQFRKTHQVIQSN</sequence>
<dbReference type="SUPFAM" id="SSF46689">
    <property type="entry name" value="Homeodomain-like"/>
    <property type="match status" value="2"/>
</dbReference>
<keyword evidence="3" id="KW-0804">Transcription</keyword>
<dbReference type="GO" id="GO:0043565">
    <property type="term" value="F:sequence-specific DNA binding"/>
    <property type="evidence" value="ECO:0007669"/>
    <property type="project" value="InterPro"/>
</dbReference>
<dbReference type="InterPro" id="IPR032783">
    <property type="entry name" value="AraC_lig"/>
</dbReference>
<dbReference type="InterPro" id="IPR009057">
    <property type="entry name" value="Homeodomain-like_sf"/>
</dbReference>
<name>A0A0L0EUI0_9GAMM</name>
<proteinExistence type="predicted"/>